<proteinExistence type="predicted"/>
<keyword evidence="3" id="KW-1185">Reference proteome</keyword>
<reference evidence="2 3" key="2">
    <citation type="journal article" date="2017" name="Sci. Rep.">
        <title>Ant-infecting Ophiocordyceps genomes reveal a high diversity of potential behavioral manipulation genes and a possible major role for enterotoxins.</title>
        <authorList>
            <person name="de Bekker C."/>
            <person name="Ohm R.A."/>
            <person name="Evans H.C."/>
            <person name="Brachmann A."/>
            <person name="Hughes D.P."/>
        </authorList>
    </citation>
    <scope>NUCLEOTIDE SEQUENCE [LARGE SCALE GENOMIC DNA]</scope>
    <source>
        <strain evidence="2 3">SC16a</strain>
    </source>
</reference>
<evidence type="ECO:0000313" key="2">
    <source>
        <dbReference type="EMBL" id="PFH59694.1"/>
    </source>
</evidence>
<dbReference type="GO" id="GO:0000981">
    <property type="term" value="F:DNA-binding transcription factor activity, RNA polymerase II-specific"/>
    <property type="evidence" value="ECO:0007669"/>
    <property type="project" value="TreeGrafter"/>
</dbReference>
<feature type="region of interest" description="Disordered" evidence="1">
    <location>
        <begin position="1"/>
        <end position="157"/>
    </location>
</feature>
<feature type="compositionally biased region" description="Low complexity" evidence="1">
    <location>
        <begin position="141"/>
        <end position="151"/>
    </location>
</feature>
<accession>A0A2A9PEQ6</accession>
<sequence length="378" mass="40813">MSEVDGSRERPQPQRLPGRGHRGRRGGRGGRGRARGQSSSPRGDIAPTQDRSLPAEAPLQQPSRHQGSSEPRGDPRRGRGRRGRGQRPGDRLITSPQPLRPASHRSFGGHLTRETPEAPLLSPDAPEFVPGRPVETRRQARAQAPKQPQVRLPKSTAEDLATRIHEDISNYNYECAICTDDVLRTSHVWSCVLCWTVVHLKCARRWHDNQKKQADCQSAEPQIDPSWRCPACNSKLLDAPGSYHCCCAERPTMRTAGAATSRAKICCPAASTLVANLATPDSAAIAKPRSRPGAIAAASRSSSLVRSGPSLVSPIAPPTMPGLRAPSSAKGRARGTLTVVFTNARDPATPRTSSHRTAPTHQMSSPIAPVARRHSTNC</sequence>
<dbReference type="InterPro" id="IPR034078">
    <property type="entry name" value="NFX1_fam"/>
</dbReference>
<reference evidence="2 3" key="1">
    <citation type="journal article" date="2015" name="BMC Genomics">
        <title>Gene expression during zombie ant biting behavior reflects the complexity underlying fungal parasitic behavioral manipulation.</title>
        <authorList>
            <person name="de Bekker C."/>
            <person name="Ohm R.A."/>
            <person name="Loreto R.G."/>
            <person name="Sebastian A."/>
            <person name="Albert I."/>
            <person name="Merrow M."/>
            <person name="Brachmann A."/>
            <person name="Hughes D.P."/>
        </authorList>
    </citation>
    <scope>NUCLEOTIDE SEQUENCE [LARGE SCALE GENOMIC DNA]</scope>
    <source>
        <strain evidence="2 3">SC16a</strain>
    </source>
</reference>
<dbReference type="GO" id="GO:0000977">
    <property type="term" value="F:RNA polymerase II transcription regulatory region sequence-specific DNA binding"/>
    <property type="evidence" value="ECO:0007669"/>
    <property type="project" value="TreeGrafter"/>
</dbReference>
<organism evidence="2 3">
    <name type="scientific">Ophiocordyceps unilateralis</name>
    <name type="common">Zombie-ant fungus</name>
    <name type="synonym">Torrubia unilateralis</name>
    <dbReference type="NCBI Taxonomy" id="268505"/>
    <lineage>
        <taxon>Eukaryota</taxon>
        <taxon>Fungi</taxon>
        <taxon>Dikarya</taxon>
        <taxon>Ascomycota</taxon>
        <taxon>Pezizomycotina</taxon>
        <taxon>Sordariomycetes</taxon>
        <taxon>Hypocreomycetidae</taxon>
        <taxon>Hypocreales</taxon>
        <taxon>Ophiocordycipitaceae</taxon>
        <taxon>Ophiocordyceps</taxon>
    </lineage>
</organism>
<dbReference type="OrthoDB" id="6512771at2759"/>
<evidence type="ECO:0008006" key="4">
    <source>
        <dbReference type="Google" id="ProtNLM"/>
    </source>
</evidence>
<evidence type="ECO:0000256" key="1">
    <source>
        <dbReference type="SAM" id="MobiDB-lite"/>
    </source>
</evidence>
<protein>
    <recommendedName>
        <fullName evidence="4">RING-type domain-containing protein</fullName>
    </recommendedName>
</protein>
<dbReference type="GO" id="GO:0000122">
    <property type="term" value="P:negative regulation of transcription by RNA polymerase II"/>
    <property type="evidence" value="ECO:0007669"/>
    <property type="project" value="TreeGrafter"/>
</dbReference>
<feature type="compositionally biased region" description="Polar residues" evidence="1">
    <location>
        <begin position="350"/>
        <end position="365"/>
    </location>
</feature>
<dbReference type="EMBL" id="LAZP02000180">
    <property type="protein sequence ID" value="PFH59694.1"/>
    <property type="molecule type" value="Genomic_DNA"/>
</dbReference>
<name>A0A2A9PEQ6_OPHUN</name>
<feature type="compositionally biased region" description="Basic and acidic residues" evidence="1">
    <location>
        <begin position="1"/>
        <end position="12"/>
    </location>
</feature>
<feature type="compositionally biased region" description="Basic residues" evidence="1">
    <location>
        <begin position="18"/>
        <end position="34"/>
    </location>
</feature>
<dbReference type="Proteomes" id="UP000037136">
    <property type="component" value="Unassembled WGS sequence"/>
</dbReference>
<gene>
    <name evidence="2" type="ORF">XA68_12017</name>
</gene>
<dbReference type="STRING" id="268505.A0A2A9PEQ6"/>
<dbReference type="GO" id="GO:0005634">
    <property type="term" value="C:nucleus"/>
    <property type="evidence" value="ECO:0007669"/>
    <property type="project" value="TreeGrafter"/>
</dbReference>
<dbReference type="PANTHER" id="PTHR12360">
    <property type="entry name" value="NUCLEAR TRANSCRIPTION FACTOR, X-BOX BINDING 1 NFX1"/>
    <property type="match status" value="1"/>
</dbReference>
<comment type="caution">
    <text evidence="2">The sequence shown here is derived from an EMBL/GenBank/DDBJ whole genome shotgun (WGS) entry which is preliminary data.</text>
</comment>
<dbReference type="CDD" id="cd16492">
    <property type="entry name" value="RING-CH-C4HC3_NFX1-like"/>
    <property type="match status" value="1"/>
</dbReference>
<dbReference type="PANTHER" id="PTHR12360:SF12">
    <property type="entry name" value="TRANSCRIPTIONAL REPRESSOR NF-X1"/>
    <property type="match status" value="1"/>
</dbReference>
<feature type="compositionally biased region" description="Polar residues" evidence="1">
    <location>
        <begin position="60"/>
        <end position="69"/>
    </location>
</feature>
<feature type="region of interest" description="Disordered" evidence="1">
    <location>
        <begin position="306"/>
        <end position="378"/>
    </location>
</feature>
<evidence type="ECO:0000313" key="3">
    <source>
        <dbReference type="Proteomes" id="UP000037136"/>
    </source>
</evidence>
<dbReference type="AlphaFoldDB" id="A0A2A9PEQ6"/>